<dbReference type="Proteomes" id="UP000814140">
    <property type="component" value="Unassembled WGS sequence"/>
</dbReference>
<proteinExistence type="predicted"/>
<evidence type="ECO:0000313" key="1">
    <source>
        <dbReference type="EMBL" id="KAI0056867.1"/>
    </source>
</evidence>
<keyword evidence="2" id="KW-1185">Reference proteome</keyword>
<reference evidence="1" key="1">
    <citation type="submission" date="2021-03" db="EMBL/GenBank/DDBJ databases">
        <authorList>
            <consortium name="DOE Joint Genome Institute"/>
            <person name="Ahrendt S."/>
            <person name="Looney B.P."/>
            <person name="Miyauchi S."/>
            <person name="Morin E."/>
            <person name="Drula E."/>
            <person name="Courty P.E."/>
            <person name="Chicoki N."/>
            <person name="Fauchery L."/>
            <person name="Kohler A."/>
            <person name="Kuo A."/>
            <person name="Labutti K."/>
            <person name="Pangilinan J."/>
            <person name="Lipzen A."/>
            <person name="Riley R."/>
            <person name="Andreopoulos W."/>
            <person name="He G."/>
            <person name="Johnson J."/>
            <person name="Barry K.W."/>
            <person name="Grigoriev I.V."/>
            <person name="Nagy L."/>
            <person name="Hibbett D."/>
            <person name="Henrissat B."/>
            <person name="Matheny P.B."/>
            <person name="Labbe J."/>
            <person name="Martin F."/>
        </authorList>
    </citation>
    <scope>NUCLEOTIDE SEQUENCE</scope>
    <source>
        <strain evidence="1">HHB10654</strain>
    </source>
</reference>
<organism evidence="1 2">
    <name type="scientific">Artomyces pyxidatus</name>
    <dbReference type="NCBI Taxonomy" id="48021"/>
    <lineage>
        <taxon>Eukaryota</taxon>
        <taxon>Fungi</taxon>
        <taxon>Dikarya</taxon>
        <taxon>Basidiomycota</taxon>
        <taxon>Agaricomycotina</taxon>
        <taxon>Agaricomycetes</taxon>
        <taxon>Russulales</taxon>
        <taxon>Auriscalpiaceae</taxon>
        <taxon>Artomyces</taxon>
    </lineage>
</organism>
<name>A0ACB8SKW4_9AGAM</name>
<dbReference type="EMBL" id="MU277256">
    <property type="protein sequence ID" value="KAI0056867.1"/>
    <property type="molecule type" value="Genomic_DNA"/>
</dbReference>
<gene>
    <name evidence="1" type="ORF">BV25DRAFT_1995309</name>
</gene>
<comment type="caution">
    <text evidence="1">The sequence shown here is derived from an EMBL/GenBank/DDBJ whole genome shotgun (WGS) entry which is preliminary data.</text>
</comment>
<evidence type="ECO:0000313" key="2">
    <source>
        <dbReference type="Proteomes" id="UP000814140"/>
    </source>
</evidence>
<protein>
    <submittedName>
        <fullName evidence="1">Uncharacterized protein</fullName>
    </submittedName>
</protein>
<accession>A0ACB8SKW4</accession>
<sequence>MEKRAFPKDDAPAAKRPRLSAPDGFAKSKAPPHSKIPAPVFVSAFSTADTSAKPVSTSSTSAFKPRALPAVSVTSAKPKSAPAREYRQLAVPPRPERDVQTPSSSKLTLPVPPPPPPAIVSRKNTASAPAPTIPAKPITARPVFAAPPPSTPPKRRTVRTPFDFKTTPHTPTSASAKVLKTISTTRFARSTDISREDGTLEVLGLFLQQNGVEHTSAADREVARGLEVTPQKPGVGARYMCGGLAELAHRTLSRDEMSLSLWAKEMETRSAHARPPAPEVYFRVQRVLLPRRQRGARALFCWRR</sequence>
<reference evidence="1" key="2">
    <citation type="journal article" date="2022" name="New Phytol.">
        <title>Evolutionary transition to the ectomycorrhizal habit in the genomes of a hyperdiverse lineage of mushroom-forming fungi.</title>
        <authorList>
            <person name="Looney B."/>
            <person name="Miyauchi S."/>
            <person name="Morin E."/>
            <person name="Drula E."/>
            <person name="Courty P.E."/>
            <person name="Kohler A."/>
            <person name="Kuo A."/>
            <person name="LaButti K."/>
            <person name="Pangilinan J."/>
            <person name="Lipzen A."/>
            <person name="Riley R."/>
            <person name="Andreopoulos W."/>
            <person name="He G."/>
            <person name="Johnson J."/>
            <person name="Nolan M."/>
            <person name="Tritt A."/>
            <person name="Barry K.W."/>
            <person name="Grigoriev I.V."/>
            <person name="Nagy L.G."/>
            <person name="Hibbett D."/>
            <person name="Henrissat B."/>
            <person name="Matheny P.B."/>
            <person name="Labbe J."/>
            <person name="Martin F.M."/>
        </authorList>
    </citation>
    <scope>NUCLEOTIDE SEQUENCE</scope>
    <source>
        <strain evidence="1">HHB10654</strain>
    </source>
</reference>